<evidence type="ECO:0000313" key="3">
    <source>
        <dbReference type="Proteomes" id="UP000265566"/>
    </source>
</evidence>
<reference evidence="3" key="1">
    <citation type="journal article" date="2018" name="Nat. Plants">
        <title>Whole-genome landscape of Medicago truncatula symbiotic genes.</title>
        <authorList>
            <person name="Pecrix Y."/>
            <person name="Staton S.E."/>
            <person name="Sallet E."/>
            <person name="Lelandais-Briere C."/>
            <person name="Moreau S."/>
            <person name="Carrere S."/>
            <person name="Blein T."/>
            <person name="Jardinaud M.F."/>
            <person name="Latrasse D."/>
            <person name="Zouine M."/>
            <person name="Zahm M."/>
            <person name="Kreplak J."/>
            <person name="Mayjonade B."/>
            <person name="Satge C."/>
            <person name="Perez M."/>
            <person name="Cauet S."/>
            <person name="Marande W."/>
            <person name="Chantry-Darmon C."/>
            <person name="Lopez-Roques C."/>
            <person name="Bouchez O."/>
            <person name="Berard A."/>
            <person name="Debelle F."/>
            <person name="Munos S."/>
            <person name="Bendahmane A."/>
            <person name="Berges H."/>
            <person name="Niebel A."/>
            <person name="Buitink J."/>
            <person name="Frugier F."/>
            <person name="Benhamed M."/>
            <person name="Crespi M."/>
            <person name="Gouzy J."/>
            <person name="Gamas P."/>
        </authorList>
    </citation>
    <scope>NUCLEOTIDE SEQUENCE [LARGE SCALE GENOMIC DNA]</scope>
    <source>
        <strain evidence="3">cv. Jemalong A17</strain>
    </source>
</reference>
<proteinExistence type="predicted"/>
<sequence>MKKGHILSKGLCFKTILNSEGTLNRKGTMVLRTLLIPNGQKRVEKGEGLVNTSRRREKRGKTQEASTVNFSVPQKTVVISNLNFISQNLKFKLNK</sequence>
<accession>A0A396I2M0</accession>
<dbReference type="Proteomes" id="UP000265566">
    <property type="component" value="Chromosome 4"/>
</dbReference>
<name>A0A396I2M0_MEDTR</name>
<organism evidence="2 3">
    <name type="scientific">Medicago truncatula</name>
    <name type="common">Barrel medic</name>
    <name type="synonym">Medicago tribuloides</name>
    <dbReference type="NCBI Taxonomy" id="3880"/>
    <lineage>
        <taxon>Eukaryota</taxon>
        <taxon>Viridiplantae</taxon>
        <taxon>Streptophyta</taxon>
        <taxon>Embryophyta</taxon>
        <taxon>Tracheophyta</taxon>
        <taxon>Spermatophyta</taxon>
        <taxon>Magnoliopsida</taxon>
        <taxon>eudicotyledons</taxon>
        <taxon>Gunneridae</taxon>
        <taxon>Pentapetalae</taxon>
        <taxon>rosids</taxon>
        <taxon>fabids</taxon>
        <taxon>Fabales</taxon>
        <taxon>Fabaceae</taxon>
        <taxon>Papilionoideae</taxon>
        <taxon>50 kb inversion clade</taxon>
        <taxon>NPAAA clade</taxon>
        <taxon>Hologalegina</taxon>
        <taxon>IRL clade</taxon>
        <taxon>Trifolieae</taxon>
        <taxon>Medicago</taxon>
    </lineage>
</organism>
<evidence type="ECO:0000313" key="2">
    <source>
        <dbReference type="EMBL" id="RHN58983.1"/>
    </source>
</evidence>
<dbReference type="EMBL" id="PSQE01000004">
    <property type="protein sequence ID" value="RHN58983.1"/>
    <property type="molecule type" value="Genomic_DNA"/>
</dbReference>
<protein>
    <submittedName>
        <fullName evidence="2">Uncharacterized protein</fullName>
    </submittedName>
</protein>
<evidence type="ECO:0000256" key="1">
    <source>
        <dbReference type="SAM" id="MobiDB-lite"/>
    </source>
</evidence>
<comment type="caution">
    <text evidence="2">The sequence shown here is derived from an EMBL/GenBank/DDBJ whole genome shotgun (WGS) entry which is preliminary data.</text>
</comment>
<dbReference type="AlphaFoldDB" id="A0A396I2M0"/>
<feature type="region of interest" description="Disordered" evidence="1">
    <location>
        <begin position="45"/>
        <end position="66"/>
    </location>
</feature>
<dbReference type="Gramene" id="rna20960">
    <property type="protein sequence ID" value="RHN58983.1"/>
    <property type="gene ID" value="gene20960"/>
</dbReference>
<gene>
    <name evidence="2" type="ORF">MtrunA17_Chr4g0008371</name>
</gene>